<gene>
    <name evidence="4" type="ORF">SCA03_49480</name>
</gene>
<evidence type="ECO:0000313" key="5">
    <source>
        <dbReference type="Proteomes" id="UP000319210"/>
    </source>
</evidence>
<evidence type="ECO:0000259" key="3">
    <source>
        <dbReference type="Pfam" id="PF20511"/>
    </source>
</evidence>
<reference evidence="4 5" key="1">
    <citation type="submission" date="2019-06" db="EMBL/GenBank/DDBJ databases">
        <title>Whole genome shotgun sequence of Streptomyces cacaoi subsp. cacaoi NBRC 12748.</title>
        <authorList>
            <person name="Hosoyama A."/>
            <person name="Uohara A."/>
            <person name="Ohji S."/>
            <person name="Ichikawa N."/>
        </authorList>
    </citation>
    <scope>NUCLEOTIDE SEQUENCE [LARGE SCALE GENOMIC DNA]</scope>
    <source>
        <strain evidence="4 5">NBRC 12748</strain>
    </source>
</reference>
<evidence type="ECO:0000313" key="4">
    <source>
        <dbReference type="EMBL" id="GEB52397.1"/>
    </source>
</evidence>
<dbReference type="InterPro" id="IPR051804">
    <property type="entry name" value="Carb_Metab_Reg_Kinase/Isom"/>
</dbReference>
<feature type="domain" description="Phosphomannose isomerase type I catalytic" evidence="3">
    <location>
        <begin position="22"/>
        <end position="123"/>
    </location>
</feature>
<keyword evidence="2" id="KW-0862">Zinc</keyword>
<dbReference type="AlphaFoldDB" id="A0A4Y3R6K2"/>
<keyword evidence="1" id="KW-0479">Metal-binding</keyword>
<dbReference type="InterPro" id="IPR011051">
    <property type="entry name" value="RmlC_Cupin_sf"/>
</dbReference>
<dbReference type="GO" id="GO:0008270">
    <property type="term" value="F:zinc ion binding"/>
    <property type="evidence" value="ECO:0007669"/>
    <property type="project" value="InterPro"/>
</dbReference>
<dbReference type="InterPro" id="IPR014710">
    <property type="entry name" value="RmlC-like_jellyroll"/>
</dbReference>
<dbReference type="PANTHER" id="PTHR42742:SF3">
    <property type="entry name" value="FRUCTOKINASE"/>
    <property type="match status" value="1"/>
</dbReference>
<dbReference type="Pfam" id="PF20511">
    <property type="entry name" value="PMI_typeI_cat"/>
    <property type="match status" value="1"/>
</dbReference>
<dbReference type="GO" id="GO:0004476">
    <property type="term" value="F:mannose-6-phosphate isomerase activity"/>
    <property type="evidence" value="ECO:0007669"/>
    <property type="project" value="InterPro"/>
</dbReference>
<dbReference type="CDD" id="cd07010">
    <property type="entry name" value="cupin_PMI_type_I_N_bac"/>
    <property type="match status" value="1"/>
</dbReference>
<dbReference type="InterPro" id="IPR046457">
    <property type="entry name" value="PMI_typeI_cat"/>
</dbReference>
<evidence type="ECO:0000256" key="1">
    <source>
        <dbReference type="ARBA" id="ARBA00022723"/>
    </source>
</evidence>
<proteinExistence type="predicted"/>
<keyword evidence="5" id="KW-1185">Reference proteome</keyword>
<name>A0A4Y3R6K2_STRCI</name>
<accession>A0A4Y3R6K2</accession>
<keyword evidence="4" id="KW-0413">Isomerase</keyword>
<organism evidence="4 5">
    <name type="scientific">Streptomyces cacaoi</name>
    <dbReference type="NCBI Taxonomy" id="1898"/>
    <lineage>
        <taxon>Bacteria</taxon>
        <taxon>Bacillati</taxon>
        <taxon>Actinomycetota</taxon>
        <taxon>Actinomycetes</taxon>
        <taxon>Kitasatosporales</taxon>
        <taxon>Streptomycetaceae</taxon>
        <taxon>Streptomyces</taxon>
    </lineage>
</organism>
<comment type="caution">
    <text evidence="4">The sequence shown here is derived from an EMBL/GenBank/DDBJ whole genome shotgun (WGS) entry which is preliminary data.</text>
</comment>
<dbReference type="EMBL" id="BJMM01000030">
    <property type="protein sequence ID" value="GEB52397.1"/>
    <property type="molecule type" value="Genomic_DNA"/>
</dbReference>
<sequence>MTRDSEQQRPAPADWCPLRLTTPVAQHVFGGRAIPDRLGRTGLPDGPVAETWEVSDVEGAGAEVVGGPLAGRSLRELVRDHPAELIGARGADGPRFPLLTKFIDAHRALPVHVHPDDADARALDGEPNGKTEAWHILYARPGATAWAGTVPGVGRGRLRQALLDEDFASVLRRLPVRAGDTLYVPAGTVHSFGPGTLVYEIEQTSDLQQHAMRHRMEDGAALGDEQRHANIEALLDRWKPRYRPRFHPGLPLPAAAGTERRVLAAGPYFALERHRAVDGAGLALSFDSAVVLSNVGRPVRLSWDGGTESLGAGATLLLPAVLARATVHGPADVLLGHVPELDRDIRAPLTAAGHDPAAVSALGEGV</sequence>
<dbReference type="RefSeq" id="WP_086815827.1">
    <property type="nucleotide sequence ID" value="NZ_BJMM01000030.1"/>
</dbReference>
<dbReference type="Gene3D" id="2.60.120.10">
    <property type="entry name" value="Jelly Rolls"/>
    <property type="match status" value="1"/>
</dbReference>
<protein>
    <submittedName>
        <fullName evidence="4">Mannose-6-phosphate isomerase</fullName>
    </submittedName>
</protein>
<dbReference type="Proteomes" id="UP000319210">
    <property type="component" value="Unassembled WGS sequence"/>
</dbReference>
<evidence type="ECO:0000256" key="2">
    <source>
        <dbReference type="ARBA" id="ARBA00022833"/>
    </source>
</evidence>
<dbReference type="PANTHER" id="PTHR42742">
    <property type="entry name" value="TRANSCRIPTIONAL REPRESSOR MPRA"/>
    <property type="match status" value="1"/>
</dbReference>
<dbReference type="SUPFAM" id="SSF51182">
    <property type="entry name" value="RmlC-like cupins"/>
    <property type="match status" value="1"/>
</dbReference>